<evidence type="ECO:0000313" key="1">
    <source>
        <dbReference type="EMBL" id="SMC58332.1"/>
    </source>
</evidence>
<evidence type="ECO:0008006" key="3">
    <source>
        <dbReference type="Google" id="ProtNLM"/>
    </source>
</evidence>
<gene>
    <name evidence="1" type="ORF">SAMN06297251_10468</name>
</gene>
<proteinExistence type="predicted"/>
<dbReference type="RefSeq" id="WP_084409209.1">
    <property type="nucleotide sequence ID" value="NZ_FWXR01000004.1"/>
</dbReference>
<keyword evidence="2" id="KW-1185">Reference proteome</keyword>
<dbReference type="AlphaFoldDB" id="A0A1W2ACW8"/>
<dbReference type="EMBL" id="FWXR01000004">
    <property type="protein sequence ID" value="SMC58332.1"/>
    <property type="molecule type" value="Genomic_DNA"/>
</dbReference>
<dbReference type="STRING" id="937218.SAMN06297251_10468"/>
<accession>A0A1W2ACW8</accession>
<protein>
    <recommendedName>
        <fullName evidence="3">GcrA cell cycle regulator</fullName>
    </recommendedName>
</protein>
<sequence>MRQGRKAWTGADDDALAAMWRSGISLDEIVEVTGRSKAALWTRASRIGLLAARSIGPSYCERIVERAREG</sequence>
<organism evidence="1 2">
    <name type="scientific">Fulvimarina manganoxydans</name>
    <dbReference type="NCBI Taxonomy" id="937218"/>
    <lineage>
        <taxon>Bacteria</taxon>
        <taxon>Pseudomonadati</taxon>
        <taxon>Pseudomonadota</taxon>
        <taxon>Alphaproteobacteria</taxon>
        <taxon>Hyphomicrobiales</taxon>
        <taxon>Aurantimonadaceae</taxon>
        <taxon>Fulvimarina</taxon>
    </lineage>
</organism>
<evidence type="ECO:0000313" key="2">
    <source>
        <dbReference type="Proteomes" id="UP000192656"/>
    </source>
</evidence>
<name>A0A1W2ACW8_9HYPH</name>
<dbReference type="Proteomes" id="UP000192656">
    <property type="component" value="Unassembled WGS sequence"/>
</dbReference>
<reference evidence="1 2" key="1">
    <citation type="submission" date="2017-04" db="EMBL/GenBank/DDBJ databases">
        <authorList>
            <person name="Afonso C.L."/>
            <person name="Miller P.J."/>
            <person name="Scott M.A."/>
            <person name="Spackman E."/>
            <person name="Goraichik I."/>
            <person name="Dimitrov K.M."/>
            <person name="Suarez D.L."/>
            <person name="Swayne D.E."/>
        </authorList>
    </citation>
    <scope>NUCLEOTIDE SEQUENCE [LARGE SCALE GENOMIC DNA]</scope>
    <source>
        <strain evidence="1 2">CGMCC 1.10972</strain>
    </source>
</reference>